<keyword evidence="2" id="KW-0520">NAD</keyword>
<feature type="domain" description="D-isomer specific 2-hydroxyacid dehydrogenase NAD-binding" evidence="3">
    <location>
        <begin position="102"/>
        <end position="273"/>
    </location>
</feature>
<dbReference type="Pfam" id="PF02826">
    <property type="entry name" value="2-Hacid_dh_C"/>
    <property type="match status" value="1"/>
</dbReference>
<dbReference type="PANTHER" id="PTHR43333">
    <property type="entry name" value="2-HACID_DH_C DOMAIN-CONTAINING PROTEIN"/>
    <property type="match status" value="1"/>
</dbReference>
<protein>
    <submittedName>
        <fullName evidence="4">Glyoxylate/hydroxypyruvate reductase A</fullName>
    </submittedName>
</protein>
<dbReference type="GO" id="GO:0016491">
    <property type="term" value="F:oxidoreductase activity"/>
    <property type="evidence" value="ECO:0007669"/>
    <property type="project" value="UniProtKB-KW"/>
</dbReference>
<dbReference type="Proteomes" id="UP000643701">
    <property type="component" value="Unassembled WGS sequence"/>
</dbReference>
<evidence type="ECO:0000256" key="2">
    <source>
        <dbReference type="ARBA" id="ARBA00023027"/>
    </source>
</evidence>
<sequence length="308" mass="35373">MSIALFIQHRFSERWKDHLSQLLPTTKIEIYPEIEKPDEVSYAISWKHDLGVFNQFKNLKVIASLGAGVHHILKDESIPESIQITRIVDEQLQKDMASFVLTQCLNVNRNIFQYLRQQEQKEWKLNTYKTPEETKVGILGMGVLGKSAGELLHQNGFQVMGWSRSKKQIDYIETYEASALNQFLSKTDILVCLLPITKATIGLVNCKMFNQLPKNSSFINVARGELVEDADLLKALNNNRLKWAVLDVFKEEPLSKNHLYWSHPKVIITPHSASLTNPKTASKQLAANYLRLTEEKELHNLVDRERGY</sequence>
<comment type="caution">
    <text evidence="4">The sequence shown here is derived from an EMBL/GenBank/DDBJ whole genome shotgun (WGS) entry which is preliminary data.</text>
</comment>
<dbReference type="AlphaFoldDB" id="A0A967E718"/>
<keyword evidence="5" id="KW-1185">Reference proteome</keyword>
<gene>
    <name evidence="4" type="ORF">G7034_08645</name>
</gene>
<name>A0A967E718_9FLAO</name>
<dbReference type="CDD" id="cd12164">
    <property type="entry name" value="GDH_like_2"/>
    <property type="match status" value="1"/>
</dbReference>
<evidence type="ECO:0000259" key="3">
    <source>
        <dbReference type="Pfam" id="PF02826"/>
    </source>
</evidence>
<dbReference type="SUPFAM" id="SSF52283">
    <property type="entry name" value="Formate/glycerate dehydrogenase catalytic domain-like"/>
    <property type="match status" value="1"/>
</dbReference>
<evidence type="ECO:0000313" key="4">
    <source>
        <dbReference type="EMBL" id="NGZ90321.1"/>
    </source>
</evidence>
<dbReference type="InterPro" id="IPR036291">
    <property type="entry name" value="NAD(P)-bd_dom_sf"/>
</dbReference>
<dbReference type="GO" id="GO:0051287">
    <property type="term" value="F:NAD binding"/>
    <property type="evidence" value="ECO:0007669"/>
    <property type="project" value="InterPro"/>
</dbReference>
<evidence type="ECO:0000256" key="1">
    <source>
        <dbReference type="ARBA" id="ARBA00023002"/>
    </source>
</evidence>
<evidence type="ECO:0000313" key="5">
    <source>
        <dbReference type="Proteomes" id="UP000643701"/>
    </source>
</evidence>
<accession>A0A967E718</accession>
<reference evidence="4" key="1">
    <citation type="submission" date="2020-03" db="EMBL/GenBank/DDBJ databases">
        <title>Psychroflexus Maritimus sp. nov., isolate from marine sediment.</title>
        <authorList>
            <person name="Zhong Y.-L."/>
        </authorList>
    </citation>
    <scope>NUCLEOTIDE SEQUENCE</scope>
    <source>
        <strain evidence="4">C1</strain>
    </source>
</reference>
<dbReference type="RefSeq" id="WP_166400568.1">
    <property type="nucleotide sequence ID" value="NZ_JAANAS010000061.1"/>
</dbReference>
<dbReference type="InterPro" id="IPR006140">
    <property type="entry name" value="D-isomer_DH_NAD-bd"/>
</dbReference>
<proteinExistence type="predicted"/>
<keyword evidence="1" id="KW-0560">Oxidoreductase</keyword>
<dbReference type="PANTHER" id="PTHR43333:SF1">
    <property type="entry name" value="D-ISOMER SPECIFIC 2-HYDROXYACID DEHYDROGENASE NAD-BINDING DOMAIN-CONTAINING PROTEIN"/>
    <property type="match status" value="1"/>
</dbReference>
<dbReference type="EMBL" id="JAANAS010000061">
    <property type="protein sequence ID" value="NGZ90321.1"/>
    <property type="molecule type" value="Genomic_DNA"/>
</dbReference>
<dbReference type="Gene3D" id="3.40.50.720">
    <property type="entry name" value="NAD(P)-binding Rossmann-like Domain"/>
    <property type="match status" value="2"/>
</dbReference>
<organism evidence="4 5">
    <name type="scientific">Psychroflexus maritimus</name>
    <dbReference type="NCBI Taxonomy" id="2714865"/>
    <lineage>
        <taxon>Bacteria</taxon>
        <taxon>Pseudomonadati</taxon>
        <taxon>Bacteroidota</taxon>
        <taxon>Flavobacteriia</taxon>
        <taxon>Flavobacteriales</taxon>
        <taxon>Flavobacteriaceae</taxon>
        <taxon>Psychroflexus</taxon>
    </lineage>
</organism>
<dbReference type="SUPFAM" id="SSF51735">
    <property type="entry name" value="NAD(P)-binding Rossmann-fold domains"/>
    <property type="match status" value="1"/>
</dbReference>